<dbReference type="EMBL" id="CP118108">
    <property type="protein sequence ID" value="WDI02183.1"/>
    <property type="molecule type" value="Genomic_DNA"/>
</dbReference>
<evidence type="ECO:0000313" key="4">
    <source>
        <dbReference type="Proteomes" id="UP001221519"/>
    </source>
</evidence>
<dbReference type="Proteomes" id="UP001220962">
    <property type="component" value="Chromosome"/>
</dbReference>
<accession>A0AAX3MXS1</accession>
<evidence type="ECO:0000313" key="1">
    <source>
        <dbReference type="EMBL" id="WDH82435.1"/>
    </source>
</evidence>
<name>A0AAX3MXS1_9BACL</name>
<organism evidence="1 3">
    <name type="scientific">Paenibacillus urinalis</name>
    <dbReference type="NCBI Taxonomy" id="521520"/>
    <lineage>
        <taxon>Bacteria</taxon>
        <taxon>Bacillati</taxon>
        <taxon>Bacillota</taxon>
        <taxon>Bacilli</taxon>
        <taxon>Bacillales</taxon>
        <taxon>Paenibacillaceae</taxon>
        <taxon>Paenibacillus</taxon>
    </lineage>
</organism>
<gene>
    <name evidence="1" type="ORF">PUW23_23815</name>
    <name evidence="2" type="ORF">PUW25_23810</name>
</gene>
<dbReference type="Proteomes" id="UP001221519">
    <property type="component" value="Chromosome"/>
</dbReference>
<sequence>MIRDHEGTPKYIIVSDEGFWNNRDGWCLSKKDATRFVHMEPVLPIGSGVKLIPETEQHSFTDEEGNQITE</sequence>
<evidence type="ECO:0000313" key="3">
    <source>
        <dbReference type="Proteomes" id="UP001220962"/>
    </source>
</evidence>
<dbReference type="EMBL" id="CP118101">
    <property type="protein sequence ID" value="WDH82435.1"/>
    <property type="molecule type" value="Genomic_DNA"/>
</dbReference>
<reference evidence="1 4" key="1">
    <citation type="submission" date="2023-02" db="EMBL/GenBank/DDBJ databases">
        <title>Pathogen: clinical or host-associated sample.</title>
        <authorList>
            <person name="Hergert J."/>
            <person name="Casey R."/>
            <person name="Wagner J."/>
            <person name="Young E.L."/>
            <person name="Oakeson K.F."/>
        </authorList>
    </citation>
    <scope>NUCLEOTIDE SEQUENCE</scope>
    <source>
        <strain evidence="2 4">2022CK-00829</strain>
        <strain evidence="1">2022CK-00830</strain>
    </source>
</reference>
<proteinExistence type="predicted"/>
<protein>
    <submittedName>
        <fullName evidence="1">Uncharacterized protein</fullName>
    </submittedName>
</protein>
<evidence type="ECO:0000313" key="2">
    <source>
        <dbReference type="EMBL" id="WDI02183.1"/>
    </source>
</evidence>
<dbReference type="AlphaFoldDB" id="A0AAX3MXS1"/>
<keyword evidence="4" id="KW-1185">Reference proteome</keyword>
<dbReference type="RefSeq" id="WP_274337697.1">
    <property type="nucleotide sequence ID" value="NZ_CP118101.1"/>
</dbReference>